<evidence type="ECO:0000256" key="1">
    <source>
        <dbReference type="SAM" id="MobiDB-lite"/>
    </source>
</evidence>
<reference evidence="2" key="2">
    <citation type="journal article" date="2016" name="Fungal Biol.">
        <title>Ochratoxin A production by Penicillium thymicola.</title>
        <authorList>
            <person name="Nguyen H.D.T."/>
            <person name="McMullin D.R."/>
            <person name="Ponomareva E."/>
            <person name="Riley R."/>
            <person name="Pomraning K.R."/>
            <person name="Baker S.E."/>
            <person name="Seifert K.A."/>
        </authorList>
    </citation>
    <scope>NUCLEOTIDE SEQUENCE</scope>
    <source>
        <strain evidence="2">DAOM 180753</strain>
    </source>
</reference>
<feature type="region of interest" description="Disordered" evidence="1">
    <location>
        <begin position="88"/>
        <end position="112"/>
    </location>
</feature>
<dbReference type="AlphaFoldDB" id="A0AAI9TMB5"/>
<sequence>MRSYSPSISRINTFRKRCYQFGFTAEVLKRAAELLAASTEWQRYLHLLDTGDSIDDIPVTSNRWPGSFSTVTRLQQQTMTVEGIHDRDRMQRTAEETRAGRRRILPLPDAEDEATPNSAALILLQTVSHLAHSNLAWVLNRVHFKCQFHTMKFNAFTDGALRSKQTRDIFAIVEAKKRLRTVGSKAILTQEACEIVGWVMNNSRETARFNEHFMLISLDRHELFITFASIEQVHMVHTTHAHVRK</sequence>
<name>A0AAI9TMB5_PENTH</name>
<keyword evidence="3" id="KW-1185">Reference proteome</keyword>
<comment type="caution">
    <text evidence="2">The sequence shown here is derived from an EMBL/GenBank/DDBJ whole genome shotgun (WGS) entry which is preliminary data.</text>
</comment>
<gene>
    <name evidence="2" type="ORF">VN97_g3418</name>
</gene>
<dbReference type="EMBL" id="LACB01000072">
    <property type="protein sequence ID" value="KAJ9489849.1"/>
    <property type="molecule type" value="Genomic_DNA"/>
</dbReference>
<evidence type="ECO:0000313" key="3">
    <source>
        <dbReference type="Proteomes" id="UP001227192"/>
    </source>
</evidence>
<organism evidence="2 3">
    <name type="scientific">Penicillium thymicola</name>
    <dbReference type="NCBI Taxonomy" id="293382"/>
    <lineage>
        <taxon>Eukaryota</taxon>
        <taxon>Fungi</taxon>
        <taxon>Dikarya</taxon>
        <taxon>Ascomycota</taxon>
        <taxon>Pezizomycotina</taxon>
        <taxon>Eurotiomycetes</taxon>
        <taxon>Eurotiomycetidae</taxon>
        <taxon>Eurotiales</taxon>
        <taxon>Aspergillaceae</taxon>
        <taxon>Penicillium</taxon>
    </lineage>
</organism>
<accession>A0AAI9TMB5</accession>
<dbReference type="Proteomes" id="UP001227192">
    <property type="component" value="Unassembled WGS sequence"/>
</dbReference>
<evidence type="ECO:0000313" key="2">
    <source>
        <dbReference type="EMBL" id="KAJ9489849.1"/>
    </source>
</evidence>
<feature type="compositionally biased region" description="Basic and acidic residues" evidence="1">
    <location>
        <begin position="88"/>
        <end position="99"/>
    </location>
</feature>
<proteinExistence type="predicted"/>
<protein>
    <submittedName>
        <fullName evidence="2">Uncharacterized protein</fullName>
    </submittedName>
</protein>
<reference evidence="2" key="1">
    <citation type="submission" date="2015-06" db="EMBL/GenBank/DDBJ databases">
        <authorList>
            <person name="Nguyen H."/>
        </authorList>
    </citation>
    <scope>NUCLEOTIDE SEQUENCE</scope>
    <source>
        <strain evidence="2">DAOM 180753</strain>
    </source>
</reference>